<dbReference type="EMBL" id="RDSM01000001">
    <property type="protein sequence ID" value="RXH56863.1"/>
    <property type="molecule type" value="Genomic_DNA"/>
</dbReference>
<dbReference type="OrthoDB" id="110541at2"/>
<name>A0A4Q0SZV8_9BACT</name>
<dbReference type="Pfam" id="PF02518">
    <property type="entry name" value="HATPase_c"/>
    <property type="match status" value="1"/>
</dbReference>
<dbReference type="EC" id="2.7.13.3" evidence="2"/>
<dbReference type="AlphaFoldDB" id="A0A4Q0SZV8"/>
<dbReference type="SMART" id="SM00387">
    <property type="entry name" value="HATPase_c"/>
    <property type="match status" value="1"/>
</dbReference>
<evidence type="ECO:0000259" key="4">
    <source>
        <dbReference type="PROSITE" id="PS50109"/>
    </source>
</evidence>
<evidence type="ECO:0000313" key="5">
    <source>
        <dbReference type="EMBL" id="RXH56863.1"/>
    </source>
</evidence>
<accession>A0A4Q0SZV8</accession>
<dbReference type="SMART" id="SM00065">
    <property type="entry name" value="GAF"/>
    <property type="match status" value="1"/>
</dbReference>
<dbReference type="RefSeq" id="WP_128911123.1">
    <property type="nucleotide sequence ID" value="NZ_RDSM01000001.1"/>
</dbReference>
<dbReference type="InterPro" id="IPR004358">
    <property type="entry name" value="Sig_transdc_His_kin-like_C"/>
</dbReference>
<proteinExistence type="predicted"/>
<dbReference type="Gene3D" id="3.30.450.40">
    <property type="match status" value="1"/>
</dbReference>
<dbReference type="SUPFAM" id="SSF55874">
    <property type="entry name" value="ATPase domain of HSP90 chaperone/DNA topoisomerase II/histidine kinase"/>
    <property type="match status" value="1"/>
</dbReference>
<keyword evidence="3" id="KW-0597">Phosphoprotein</keyword>
<sequence length="413" mass="45459">MYVSRTTKPGSSEEEARLAALKRYSVLDTMPEMGYDDVTRLASFICDTPISLVSLVDADRQWFKSVQGLPIRETPREESFCALTLGTAETLIVEDATADPRFRNNSLVFGDPNIRFYAGAPIVEPGGEVLGTVCVIDTKPRVLEPRQIAALEALARQVMTLLELRRTIDDNARAAAKMQTIEKLAAVGQLASAMSHEINNPLQSMTNLLYMADACENRADQQDYLRKSQEELARISQTVRQTLRFHQSSERAVPTRLVEVVESVLTLFRSRLEHASVEVKVNDTQGALLTCYKSDIHQAIANLVSNALDAVNGRPGGRIEVRVRTMSSHSSAGQGVRFTIADNGCGMDNATQGRLFEPFHSNKAPRGTGLGLWVVKGILEKHQASIHVTSRDRGQTHGTVFSIFFPLKNGCTA</sequence>
<dbReference type="PRINTS" id="PR00344">
    <property type="entry name" value="BCTRLSENSOR"/>
</dbReference>
<reference evidence="6" key="2">
    <citation type="submission" date="2019-02" db="EMBL/GenBank/DDBJ databases">
        <title>Granulicella sibirica sp. nov., a psychrotolerant acidobacterium isolated from an organic soil layer in forested tundra, West Siberia.</title>
        <authorList>
            <person name="Oshkin I.Y."/>
            <person name="Kulichevskaya I.S."/>
            <person name="Rijpstra W.I.C."/>
            <person name="Sinninghe Damste J.S."/>
            <person name="Rakitin A.L."/>
            <person name="Ravin N.V."/>
            <person name="Dedysh S.N."/>
        </authorList>
    </citation>
    <scope>NUCLEOTIDE SEQUENCE [LARGE SCALE GENOMIC DNA]</scope>
    <source>
        <strain evidence="6">AF10</strain>
    </source>
</reference>
<feature type="domain" description="Histidine kinase" evidence="4">
    <location>
        <begin position="193"/>
        <end position="409"/>
    </location>
</feature>
<dbReference type="InterPro" id="IPR003594">
    <property type="entry name" value="HATPase_dom"/>
</dbReference>
<dbReference type="PROSITE" id="PS50109">
    <property type="entry name" value="HIS_KIN"/>
    <property type="match status" value="1"/>
</dbReference>
<gene>
    <name evidence="5" type="ORF">GRAN_0173</name>
</gene>
<dbReference type="InterPro" id="IPR005467">
    <property type="entry name" value="His_kinase_dom"/>
</dbReference>
<dbReference type="SUPFAM" id="SSF55781">
    <property type="entry name" value="GAF domain-like"/>
    <property type="match status" value="1"/>
</dbReference>
<dbReference type="Gene3D" id="3.30.565.10">
    <property type="entry name" value="Histidine kinase-like ATPase, C-terminal domain"/>
    <property type="match status" value="1"/>
</dbReference>
<dbReference type="Pfam" id="PF00512">
    <property type="entry name" value="HisKA"/>
    <property type="match status" value="1"/>
</dbReference>
<dbReference type="Proteomes" id="UP000289437">
    <property type="component" value="Unassembled WGS sequence"/>
</dbReference>
<dbReference type="InterPro" id="IPR003018">
    <property type="entry name" value="GAF"/>
</dbReference>
<comment type="caution">
    <text evidence="5">The sequence shown here is derived from an EMBL/GenBank/DDBJ whole genome shotgun (WGS) entry which is preliminary data.</text>
</comment>
<dbReference type="InterPro" id="IPR036097">
    <property type="entry name" value="HisK_dim/P_sf"/>
</dbReference>
<dbReference type="PANTHER" id="PTHR43102">
    <property type="entry name" value="SLR1143 PROTEIN"/>
    <property type="match status" value="1"/>
</dbReference>
<dbReference type="InterPro" id="IPR029016">
    <property type="entry name" value="GAF-like_dom_sf"/>
</dbReference>
<reference evidence="5 6" key="1">
    <citation type="submission" date="2018-11" db="EMBL/GenBank/DDBJ databases">
        <authorList>
            <person name="Mardanov A.V."/>
            <person name="Ravin N.V."/>
            <person name="Dedysh S.N."/>
        </authorList>
    </citation>
    <scope>NUCLEOTIDE SEQUENCE [LARGE SCALE GENOMIC DNA]</scope>
    <source>
        <strain evidence="5 6">AF10</strain>
    </source>
</reference>
<keyword evidence="6" id="KW-1185">Reference proteome</keyword>
<dbReference type="Gene3D" id="1.10.287.130">
    <property type="match status" value="1"/>
</dbReference>
<protein>
    <recommendedName>
        <fullName evidence="2">histidine kinase</fullName>
        <ecNumber evidence="2">2.7.13.3</ecNumber>
    </recommendedName>
</protein>
<comment type="catalytic activity">
    <reaction evidence="1">
        <text>ATP + protein L-histidine = ADP + protein N-phospho-L-histidine.</text>
        <dbReference type="EC" id="2.7.13.3"/>
    </reaction>
</comment>
<dbReference type="InterPro" id="IPR003661">
    <property type="entry name" value="HisK_dim/P_dom"/>
</dbReference>
<evidence type="ECO:0000256" key="2">
    <source>
        <dbReference type="ARBA" id="ARBA00012438"/>
    </source>
</evidence>
<evidence type="ECO:0000256" key="3">
    <source>
        <dbReference type="ARBA" id="ARBA00022553"/>
    </source>
</evidence>
<organism evidence="5 6">
    <name type="scientific">Granulicella sibirica</name>
    <dbReference type="NCBI Taxonomy" id="2479048"/>
    <lineage>
        <taxon>Bacteria</taxon>
        <taxon>Pseudomonadati</taxon>
        <taxon>Acidobacteriota</taxon>
        <taxon>Terriglobia</taxon>
        <taxon>Terriglobales</taxon>
        <taxon>Acidobacteriaceae</taxon>
        <taxon>Granulicella</taxon>
    </lineage>
</organism>
<dbReference type="GO" id="GO:0000155">
    <property type="term" value="F:phosphorelay sensor kinase activity"/>
    <property type="evidence" value="ECO:0007669"/>
    <property type="project" value="InterPro"/>
</dbReference>
<dbReference type="PANTHER" id="PTHR43102:SF2">
    <property type="entry name" value="GAF DOMAIN-CONTAINING PROTEIN"/>
    <property type="match status" value="1"/>
</dbReference>
<dbReference type="Pfam" id="PF01590">
    <property type="entry name" value="GAF"/>
    <property type="match status" value="1"/>
</dbReference>
<evidence type="ECO:0000313" key="6">
    <source>
        <dbReference type="Proteomes" id="UP000289437"/>
    </source>
</evidence>
<dbReference type="InterPro" id="IPR036890">
    <property type="entry name" value="HATPase_C_sf"/>
</dbReference>
<evidence type="ECO:0000256" key="1">
    <source>
        <dbReference type="ARBA" id="ARBA00000085"/>
    </source>
</evidence>
<dbReference type="CDD" id="cd00082">
    <property type="entry name" value="HisKA"/>
    <property type="match status" value="1"/>
</dbReference>
<dbReference type="SUPFAM" id="SSF47384">
    <property type="entry name" value="Homodimeric domain of signal transducing histidine kinase"/>
    <property type="match status" value="1"/>
</dbReference>
<dbReference type="SMART" id="SM00388">
    <property type="entry name" value="HisKA"/>
    <property type="match status" value="1"/>
</dbReference>